<dbReference type="Proteomes" id="UP001187471">
    <property type="component" value="Unassembled WGS sequence"/>
</dbReference>
<dbReference type="GO" id="GO:0005524">
    <property type="term" value="F:ATP binding"/>
    <property type="evidence" value="ECO:0007669"/>
    <property type="project" value="UniProtKB-UniRule"/>
</dbReference>
<dbReference type="InterPro" id="IPR017441">
    <property type="entry name" value="Protein_kinase_ATP_BS"/>
</dbReference>
<feature type="binding site" evidence="7">
    <location>
        <position position="261"/>
    </location>
    <ligand>
        <name>ATP</name>
        <dbReference type="ChEBI" id="CHEBI:30616"/>
    </ligand>
</feature>
<feature type="region of interest" description="Disordered" evidence="8">
    <location>
        <begin position="268"/>
        <end position="290"/>
    </location>
</feature>
<name>A0AA88UKZ8_9ASTE</name>
<dbReference type="PROSITE" id="PS00107">
    <property type="entry name" value="PROTEIN_KINASE_ATP"/>
    <property type="match status" value="1"/>
</dbReference>
<dbReference type="PANTHER" id="PTHR27008:SF585">
    <property type="entry name" value="PROTEIN KINASE DOMAIN-CONTAINING PROTEIN"/>
    <property type="match status" value="1"/>
</dbReference>
<evidence type="ECO:0000256" key="7">
    <source>
        <dbReference type="PROSITE-ProRule" id="PRU10141"/>
    </source>
</evidence>
<evidence type="ECO:0000256" key="5">
    <source>
        <dbReference type="ARBA" id="ARBA00022989"/>
    </source>
</evidence>
<keyword evidence="3" id="KW-0812">Transmembrane</keyword>
<evidence type="ECO:0000256" key="2">
    <source>
        <dbReference type="ARBA" id="ARBA00022614"/>
    </source>
</evidence>
<dbReference type="GO" id="GO:0016020">
    <property type="term" value="C:membrane"/>
    <property type="evidence" value="ECO:0007669"/>
    <property type="project" value="UniProtKB-SubCell"/>
</dbReference>
<dbReference type="SUPFAM" id="SSF56112">
    <property type="entry name" value="Protein kinase-like (PK-like)"/>
    <property type="match status" value="1"/>
</dbReference>
<keyword evidence="6" id="KW-0472">Membrane</keyword>
<keyword evidence="4" id="KW-0677">Repeat</keyword>
<sequence>MLSEPPEIEHDALHGNQPPSPVNGKDQQQLQDSLVIGEDDVGRSIKKAKNIHEQGLGGAARRPKRGSGEDQSPKASPHTNRPAPFDGPVLEALAENEASDSTKDKDKAQDVMVIVDLTDFTTEKSPPSIPTRPLEGNVWNVENDPAEPEPGMEIDREIPVKMLYNSPNLIEAIPSTVVHGKDEYENFVTQLKRIKPDFLCRKSKRPTIEIDLQPVAEHRRISHQEIQEATKGFEESNLLGNGSFGSVYKGILSDGMVLAIKTGLNKRTFNPSPNCQDPQKAKLENDSPSDAHTLRIWSVEEKAMGPQSGEDEDHWNCSISAPVV</sequence>
<keyword evidence="5" id="KW-1133">Transmembrane helix</keyword>
<protein>
    <recommendedName>
        <fullName evidence="11">Protein kinase domain-containing protein</fullName>
    </recommendedName>
</protein>
<keyword evidence="10" id="KW-1185">Reference proteome</keyword>
<organism evidence="9 10">
    <name type="scientific">Escallonia rubra</name>
    <dbReference type="NCBI Taxonomy" id="112253"/>
    <lineage>
        <taxon>Eukaryota</taxon>
        <taxon>Viridiplantae</taxon>
        <taxon>Streptophyta</taxon>
        <taxon>Embryophyta</taxon>
        <taxon>Tracheophyta</taxon>
        <taxon>Spermatophyta</taxon>
        <taxon>Magnoliopsida</taxon>
        <taxon>eudicotyledons</taxon>
        <taxon>Gunneridae</taxon>
        <taxon>Pentapetalae</taxon>
        <taxon>asterids</taxon>
        <taxon>campanulids</taxon>
        <taxon>Escalloniales</taxon>
        <taxon>Escalloniaceae</taxon>
        <taxon>Escallonia</taxon>
    </lineage>
</organism>
<gene>
    <name evidence="9" type="ORF">RJ640_027935</name>
</gene>
<proteinExistence type="predicted"/>
<evidence type="ECO:0000256" key="8">
    <source>
        <dbReference type="SAM" id="MobiDB-lite"/>
    </source>
</evidence>
<dbReference type="PANTHER" id="PTHR27008">
    <property type="entry name" value="OS04G0122200 PROTEIN"/>
    <property type="match status" value="1"/>
</dbReference>
<keyword evidence="2" id="KW-0433">Leucine-rich repeat</keyword>
<evidence type="ECO:0000256" key="4">
    <source>
        <dbReference type="ARBA" id="ARBA00022737"/>
    </source>
</evidence>
<keyword evidence="7" id="KW-0067">ATP-binding</keyword>
<keyword evidence="7" id="KW-0547">Nucleotide-binding</keyword>
<comment type="caution">
    <text evidence="9">The sequence shown here is derived from an EMBL/GenBank/DDBJ whole genome shotgun (WGS) entry which is preliminary data.</text>
</comment>
<feature type="region of interest" description="Disordered" evidence="8">
    <location>
        <begin position="123"/>
        <end position="152"/>
    </location>
</feature>
<accession>A0AA88UKZ8</accession>
<feature type="region of interest" description="Disordered" evidence="8">
    <location>
        <begin position="303"/>
        <end position="324"/>
    </location>
</feature>
<comment type="subcellular location">
    <subcellularLocation>
        <location evidence="1">Membrane</location>
    </subcellularLocation>
</comment>
<dbReference type="Gene3D" id="3.30.200.20">
    <property type="entry name" value="Phosphorylase Kinase, domain 1"/>
    <property type="match status" value="1"/>
</dbReference>
<evidence type="ECO:0000313" key="10">
    <source>
        <dbReference type="Proteomes" id="UP001187471"/>
    </source>
</evidence>
<feature type="compositionally biased region" description="Polar residues" evidence="8">
    <location>
        <begin position="268"/>
        <end position="277"/>
    </location>
</feature>
<evidence type="ECO:0000313" key="9">
    <source>
        <dbReference type="EMBL" id="KAK2989024.1"/>
    </source>
</evidence>
<dbReference type="AlphaFoldDB" id="A0AA88UKZ8"/>
<evidence type="ECO:0000256" key="1">
    <source>
        <dbReference type="ARBA" id="ARBA00004370"/>
    </source>
</evidence>
<dbReference type="EMBL" id="JAVXUO010000788">
    <property type="protein sequence ID" value="KAK2989024.1"/>
    <property type="molecule type" value="Genomic_DNA"/>
</dbReference>
<evidence type="ECO:0000256" key="6">
    <source>
        <dbReference type="ARBA" id="ARBA00023136"/>
    </source>
</evidence>
<dbReference type="InterPro" id="IPR011009">
    <property type="entry name" value="Kinase-like_dom_sf"/>
</dbReference>
<dbReference type="InterPro" id="IPR051809">
    <property type="entry name" value="Plant_receptor-like_S/T_kinase"/>
</dbReference>
<evidence type="ECO:0008006" key="11">
    <source>
        <dbReference type="Google" id="ProtNLM"/>
    </source>
</evidence>
<reference evidence="9" key="1">
    <citation type="submission" date="2022-12" db="EMBL/GenBank/DDBJ databases">
        <title>Draft genome assemblies for two species of Escallonia (Escalloniales).</title>
        <authorList>
            <person name="Chanderbali A."/>
            <person name="Dervinis C."/>
            <person name="Anghel I."/>
            <person name="Soltis D."/>
            <person name="Soltis P."/>
            <person name="Zapata F."/>
        </authorList>
    </citation>
    <scope>NUCLEOTIDE SEQUENCE</scope>
    <source>
        <strain evidence="9">UCBG92.1500</strain>
        <tissue evidence="9">Leaf</tissue>
    </source>
</reference>
<evidence type="ECO:0000256" key="3">
    <source>
        <dbReference type="ARBA" id="ARBA00022692"/>
    </source>
</evidence>
<feature type="region of interest" description="Disordered" evidence="8">
    <location>
        <begin position="1"/>
        <end position="107"/>
    </location>
</feature>